<dbReference type="EMBL" id="KL596647">
    <property type="protein sequence ID" value="KER31359.1"/>
    <property type="molecule type" value="Genomic_DNA"/>
</dbReference>
<accession>A0A075AIB8</accession>
<dbReference type="CTD" id="20316596"/>
<keyword evidence="2" id="KW-1185">Reference proteome</keyword>
<name>A0A075AIB8_OPIVI</name>
<protein>
    <submittedName>
        <fullName evidence="1">Uncharacterized protein</fullName>
    </submittedName>
</protein>
<dbReference type="RefSeq" id="XP_009164905.1">
    <property type="nucleotide sequence ID" value="XM_009166641.1"/>
</dbReference>
<dbReference type="OrthoDB" id="6266673at2759"/>
<dbReference type="Proteomes" id="UP000054324">
    <property type="component" value="Unassembled WGS sequence"/>
</dbReference>
<gene>
    <name evidence="1" type="ORF">T265_02408</name>
</gene>
<evidence type="ECO:0000313" key="2">
    <source>
        <dbReference type="Proteomes" id="UP000054324"/>
    </source>
</evidence>
<evidence type="ECO:0000313" key="1">
    <source>
        <dbReference type="EMBL" id="KER31359.1"/>
    </source>
</evidence>
<dbReference type="GeneID" id="20316596"/>
<organism evidence="1 2">
    <name type="scientific">Opisthorchis viverrini</name>
    <name type="common">Southeast Asian liver fluke</name>
    <dbReference type="NCBI Taxonomy" id="6198"/>
    <lineage>
        <taxon>Eukaryota</taxon>
        <taxon>Metazoa</taxon>
        <taxon>Spiralia</taxon>
        <taxon>Lophotrochozoa</taxon>
        <taxon>Platyhelminthes</taxon>
        <taxon>Trematoda</taxon>
        <taxon>Digenea</taxon>
        <taxon>Opisthorchiida</taxon>
        <taxon>Opisthorchiata</taxon>
        <taxon>Opisthorchiidae</taxon>
        <taxon>Opisthorchis</taxon>
    </lineage>
</organism>
<sequence length="267" mass="29677">MTRSFVWVDFNLENGTELRDIEPGLHAMSFSCSTLSVPNCHATLRKHECWDTARLPKPRQGKSTGRGWVRAKGLPVSKFATQPFDLEDARSFASTIKTQRFLGDIDIPNINAQHGVRNTSTALHICSVGGSNFLEVLTRSGCSIGNRHSANTGSRPDAGPTSVPNFRPVLRGMNFSAVAAPECERSRGIRADFRPTVLYSVILCLSHFNISTNDTKRLHKLRNRSHFSRDAKRSYEKTYYSRASPISSVTVTLVVRVAVDRFAALDH</sequence>
<dbReference type="KEGG" id="ovi:T265_02408"/>
<reference evidence="1 2" key="1">
    <citation type="submission" date="2013-11" db="EMBL/GenBank/DDBJ databases">
        <title>Opisthorchis viverrini - life in the bile duct.</title>
        <authorList>
            <person name="Young N.D."/>
            <person name="Nagarajan N."/>
            <person name="Lin S.J."/>
            <person name="Korhonen P.K."/>
            <person name="Jex A.R."/>
            <person name="Hall R.S."/>
            <person name="Safavi-Hemami H."/>
            <person name="Kaewkong W."/>
            <person name="Bertrand D."/>
            <person name="Gao S."/>
            <person name="Seet Q."/>
            <person name="Wongkham S."/>
            <person name="Teh B.T."/>
            <person name="Wongkham C."/>
            <person name="Intapan P.M."/>
            <person name="Maleewong W."/>
            <person name="Yang X."/>
            <person name="Hu M."/>
            <person name="Wang Z."/>
            <person name="Hofmann A."/>
            <person name="Sternberg P.W."/>
            <person name="Tan P."/>
            <person name="Wang J."/>
            <person name="Gasser R.B."/>
        </authorList>
    </citation>
    <scope>NUCLEOTIDE SEQUENCE [LARGE SCALE GENOMIC DNA]</scope>
</reference>
<proteinExistence type="predicted"/>
<dbReference type="AlphaFoldDB" id="A0A075AIB8"/>